<dbReference type="HOGENOM" id="CLU_209120_0_0_9"/>
<evidence type="ECO:0000256" key="1">
    <source>
        <dbReference type="SAM" id="Phobius"/>
    </source>
</evidence>
<dbReference type="Proteomes" id="UP000001544">
    <property type="component" value="Chromosome"/>
</dbReference>
<gene>
    <name evidence="2" type="ordered locus">BpOF4_17345</name>
</gene>
<dbReference type="KEGG" id="bpf:BpOF4_17345"/>
<evidence type="ECO:0000313" key="2">
    <source>
        <dbReference type="EMBL" id="ADC51510.1"/>
    </source>
</evidence>
<accession>D3FRB9</accession>
<keyword evidence="1" id="KW-0812">Transmembrane</keyword>
<feature type="transmembrane region" description="Helical" evidence="1">
    <location>
        <begin position="29"/>
        <end position="46"/>
    </location>
</feature>
<evidence type="ECO:0000313" key="3">
    <source>
        <dbReference type="Proteomes" id="UP000001544"/>
    </source>
</evidence>
<protein>
    <submittedName>
        <fullName evidence="2">Uncharacterized protein</fullName>
    </submittedName>
</protein>
<keyword evidence="1" id="KW-1133">Transmembrane helix</keyword>
<keyword evidence="3" id="KW-1185">Reference proteome</keyword>
<reference evidence="2 3" key="1">
    <citation type="journal article" date="2011" name="Environ. Microbiol.">
        <title>Genome of alkaliphilic Bacillus pseudofirmus OF4 reveals adaptations that support the ability to grow in an external pH range from 7.5 to 11.4.</title>
        <authorList>
            <person name="Janto B."/>
            <person name="Ahmed A."/>
            <person name="Ito M."/>
            <person name="Liu J."/>
            <person name="Hicks D.B."/>
            <person name="Pagni S."/>
            <person name="Fackelmayer O.J."/>
            <person name="Smith T.A."/>
            <person name="Earl J."/>
            <person name="Elbourne L.D."/>
            <person name="Hassan K."/>
            <person name="Paulsen I.T."/>
            <person name="Kolsto A.B."/>
            <person name="Tourasse N.J."/>
            <person name="Ehrlich G.D."/>
            <person name="Boissy R."/>
            <person name="Ivey D.M."/>
            <person name="Li G."/>
            <person name="Xue Y."/>
            <person name="Ma Y."/>
            <person name="Hu F.Z."/>
            <person name="Krulwich T.A."/>
        </authorList>
    </citation>
    <scope>NUCLEOTIDE SEQUENCE [LARGE SCALE GENOMIC DNA]</scope>
    <source>
        <strain evidence="3">ATCC BAA-2126 / JCM 17055 / OF4</strain>
    </source>
</reference>
<feature type="transmembrane region" description="Helical" evidence="1">
    <location>
        <begin position="6"/>
        <end position="22"/>
    </location>
</feature>
<proteinExistence type="predicted"/>
<keyword evidence="1" id="KW-0472">Membrane</keyword>
<dbReference type="STRING" id="398511.BpOF4_17345"/>
<dbReference type="EMBL" id="CP001878">
    <property type="protein sequence ID" value="ADC51510.1"/>
    <property type="molecule type" value="Genomic_DNA"/>
</dbReference>
<dbReference type="AlphaFoldDB" id="D3FRB9"/>
<organism evidence="2 3">
    <name type="scientific">Alkalihalophilus pseudofirmus (strain ATCC BAA-2126 / JCM 17055 / OF4)</name>
    <name type="common">Bacillus pseudofirmus</name>
    <dbReference type="NCBI Taxonomy" id="398511"/>
    <lineage>
        <taxon>Bacteria</taxon>
        <taxon>Bacillati</taxon>
        <taxon>Bacillota</taxon>
        <taxon>Bacilli</taxon>
        <taxon>Bacillales</taxon>
        <taxon>Bacillaceae</taxon>
        <taxon>Alkalihalophilus</taxon>
    </lineage>
</organism>
<name>D3FRB9_ALKPO</name>
<sequence length="60" mass="7658">MFKQPLLYSIIYVLLFCSYQFLLRDEITWMMNIFTGIWMFLFLHFIKWCRVPYDWNKHKK</sequence>